<dbReference type="InterPro" id="IPR050789">
    <property type="entry name" value="Diverse_Enzym_Activities"/>
</dbReference>
<dbReference type="EMBL" id="JAOCZP010000002">
    <property type="protein sequence ID" value="MCT7374754.1"/>
    <property type="molecule type" value="Genomic_DNA"/>
</dbReference>
<comment type="caution">
    <text evidence="3">The sequence shown here is derived from an EMBL/GenBank/DDBJ whole genome shotgun (WGS) entry which is preliminary data.</text>
</comment>
<organism evidence="3 4">
    <name type="scientific">Chelativorans salis</name>
    <dbReference type="NCBI Taxonomy" id="2978478"/>
    <lineage>
        <taxon>Bacteria</taxon>
        <taxon>Pseudomonadati</taxon>
        <taxon>Pseudomonadota</taxon>
        <taxon>Alphaproteobacteria</taxon>
        <taxon>Hyphomicrobiales</taxon>
        <taxon>Phyllobacteriaceae</taxon>
        <taxon>Chelativorans</taxon>
    </lineage>
</organism>
<evidence type="ECO:0000313" key="3">
    <source>
        <dbReference type="EMBL" id="MCT7374754.1"/>
    </source>
</evidence>
<proteinExistence type="predicted"/>
<evidence type="ECO:0000313" key="4">
    <source>
        <dbReference type="Proteomes" id="UP001320831"/>
    </source>
</evidence>
<sequence length="444" mass="48306">MDMHRSIHRRSLLMGATACLALGVAGLARAAGDGTQKRSEMAGTAFSAEALQRLQAAMEGHVADGYIPGAVWLLHRHGETHVGTAGTFELGGGGRPMARDTIFRGYSIGKPVTAVACMKLVEDGVIGLDDPVGRFLPELAEPRVLKSVDADIDDTVPAERPVTLRHLLTQTFGLGAITVFPEKYPIQMTMREAGIAPSWVLPKLTPNEYMERLGALPLAYQPGERFLYNNGLDVAGILVERATGKRLGEVMAEWIFEPLGMKDTGFFVPPEKQDRMPPQYGPDFAAGDGTLKEYGPEDGIDFTEQPPLQAGSGGLVYTVDDYLAFARMMLNGGELDGTRVLQADTVAEMTRNQLTEEQRRHSDAEIFMMEGGAGWGLGMSVAIEKTMPWLTPGRFGWDGGSGTSAYADPETGLIGIFFSQRMMDSPEPPKTYVDFWNHAYEAIR</sequence>
<dbReference type="InterPro" id="IPR006311">
    <property type="entry name" value="TAT_signal"/>
</dbReference>
<protein>
    <submittedName>
        <fullName evidence="3">Beta-lactamase family protein</fullName>
    </submittedName>
</protein>
<evidence type="ECO:0000256" key="1">
    <source>
        <dbReference type="SAM" id="SignalP"/>
    </source>
</evidence>
<evidence type="ECO:0000259" key="2">
    <source>
        <dbReference type="Pfam" id="PF00144"/>
    </source>
</evidence>
<accession>A0ABT2LK71</accession>
<name>A0ABT2LK71_9HYPH</name>
<dbReference type="InterPro" id="IPR001466">
    <property type="entry name" value="Beta-lactam-related"/>
</dbReference>
<dbReference type="PANTHER" id="PTHR43283:SF3">
    <property type="entry name" value="BETA-LACTAMASE FAMILY PROTEIN (AFU_ORTHOLOGUE AFUA_5G07500)"/>
    <property type="match status" value="1"/>
</dbReference>
<dbReference type="PANTHER" id="PTHR43283">
    <property type="entry name" value="BETA-LACTAMASE-RELATED"/>
    <property type="match status" value="1"/>
</dbReference>
<dbReference type="Pfam" id="PF00144">
    <property type="entry name" value="Beta-lactamase"/>
    <property type="match status" value="1"/>
</dbReference>
<gene>
    <name evidence="3" type="ORF">N5A92_06860</name>
</gene>
<keyword evidence="4" id="KW-1185">Reference proteome</keyword>
<dbReference type="Gene3D" id="3.40.710.10">
    <property type="entry name" value="DD-peptidase/beta-lactamase superfamily"/>
    <property type="match status" value="1"/>
</dbReference>
<feature type="signal peptide" evidence="1">
    <location>
        <begin position="1"/>
        <end position="30"/>
    </location>
</feature>
<dbReference type="RefSeq" id="WP_260901255.1">
    <property type="nucleotide sequence ID" value="NZ_JAOCZP010000002.1"/>
</dbReference>
<reference evidence="3 4" key="1">
    <citation type="submission" date="2022-09" db="EMBL/GenBank/DDBJ databases">
        <title>Chelativorans salina sp. nov., a novel slightly halophilic bacterium isolated from a saline lake sediment enrichment.</title>
        <authorList>
            <person name="Gao L."/>
            <person name="Fang B.-Z."/>
            <person name="Li W.-J."/>
        </authorList>
    </citation>
    <scope>NUCLEOTIDE SEQUENCE [LARGE SCALE GENOMIC DNA]</scope>
    <source>
        <strain evidence="3 4">EGI FJ00035</strain>
    </source>
</reference>
<dbReference type="SUPFAM" id="SSF56601">
    <property type="entry name" value="beta-lactamase/transpeptidase-like"/>
    <property type="match status" value="1"/>
</dbReference>
<keyword evidence="1" id="KW-0732">Signal</keyword>
<dbReference type="PROSITE" id="PS51318">
    <property type="entry name" value="TAT"/>
    <property type="match status" value="1"/>
</dbReference>
<dbReference type="InterPro" id="IPR012338">
    <property type="entry name" value="Beta-lactam/transpept-like"/>
</dbReference>
<dbReference type="Proteomes" id="UP001320831">
    <property type="component" value="Unassembled WGS sequence"/>
</dbReference>
<feature type="domain" description="Beta-lactamase-related" evidence="2">
    <location>
        <begin position="55"/>
        <end position="424"/>
    </location>
</feature>
<feature type="chain" id="PRO_5045642197" evidence="1">
    <location>
        <begin position="31"/>
        <end position="444"/>
    </location>
</feature>